<dbReference type="Pfam" id="PF02467">
    <property type="entry name" value="Whib"/>
    <property type="match status" value="1"/>
</dbReference>
<evidence type="ECO:0000256" key="5">
    <source>
        <dbReference type="ARBA" id="ARBA00023004"/>
    </source>
</evidence>
<evidence type="ECO:0000256" key="3">
    <source>
        <dbReference type="ARBA" id="ARBA00022485"/>
    </source>
</evidence>
<organism evidence="14 15">
    <name type="scientific">Streptomyces turgidiscabies (strain Car8)</name>
    <dbReference type="NCBI Taxonomy" id="698760"/>
    <lineage>
        <taxon>Bacteria</taxon>
        <taxon>Bacillati</taxon>
        <taxon>Actinomycetota</taxon>
        <taxon>Actinomycetes</taxon>
        <taxon>Kitasatosporales</taxon>
        <taxon>Streptomycetaceae</taxon>
        <taxon>Streptomyces</taxon>
    </lineage>
</organism>
<evidence type="ECO:0000256" key="10">
    <source>
        <dbReference type="ARBA" id="ARBA00023163"/>
    </source>
</evidence>
<dbReference type="PANTHER" id="PTHR38839:SF6">
    <property type="entry name" value="TRANSCRIPTIONAL REGULATOR WHIB1"/>
    <property type="match status" value="1"/>
</dbReference>
<dbReference type="GO" id="GO:0045892">
    <property type="term" value="P:negative regulation of DNA-templated transcription"/>
    <property type="evidence" value="ECO:0007669"/>
    <property type="project" value="TreeGrafter"/>
</dbReference>
<comment type="caution">
    <text evidence="14">The sequence shown here is derived from an EMBL/GenBank/DDBJ whole genome shotgun (WGS) entry which is preliminary data.</text>
</comment>
<feature type="binding site" evidence="11">
    <location>
        <position position="60"/>
    </location>
    <ligand>
        <name>[4Fe-4S] cluster</name>
        <dbReference type="ChEBI" id="CHEBI:49883"/>
    </ligand>
</feature>
<comment type="subcellular location">
    <subcellularLocation>
        <location evidence="1 11">Cytoplasm</location>
    </subcellularLocation>
</comment>
<feature type="binding site" evidence="11">
    <location>
        <position position="23"/>
    </location>
    <ligand>
        <name>[4Fe-4S] cluster</name>
        <dbReference type="ChEBI" id="CHEBI:49883"/>
    </ligand>
</feature>
<keyword evidence="9 11" id="KW-1015">Disulfide bond</keyword>
<dbReference type="InterPro" id="IPR034768">
    <property type="entry name" value="4FE4S_WBL"/>
</dbReference>
<dbReference type="GO" id="GO:0051539">
    <property type="term" value="F:4 iron, 4 sulfur cluster binding"/>
    <property type="evidence" value="ECO:0007669"/>
    <property type="project" value="UniProtKB-UniRule"/>
</dbReference>
<dbReference type="PATRIC" id="fig|698760.3.peg.3636"/>
<dbReference type="GO" id="GO:0035731">
    <property type="term" value="F:dinitrosyl-iron complex binding"/>
    <property type="evidence" value="ECO:0007669"/>
    <property type="project" value="UniProtKB-UniRule"/>
</dbReference>
<dbReference type="GO" id="GO:0005737">
    <property type="term" value="C:cytoplasm"/>
    <property type="evidence" value="ECO:0007669"/>
    <property type="project" value="UniProtKB-SubCell"/>
</dbReference>
<proteinExistence type="inferred from homology"/>
<keyword evidence="10 11" id="KW-0804">Transcription</keyword>
<evidence type="ECO:0000256" key="9">
    <source>
        <dbReference type="ARBA" id="ARBA00023157"/>
    </source>
</evidence>
<dbReference type="EMBL" id="AEJB01000272">
    <property type="protein sequence ID" value="ELP67646.1"/>
    <property type="molecule type" value="Genomic_DNA"/>
</dbReference>
<dbReference type="GO" id="GO:0046872">
    <property type="term" value="F:metal ion binding"/>
    <property type="evidence" value="ECO:0007669"/>
    <property type="project" value="UniProtKB-KW"/>
</dbReference>
<evidence type="ECO:0000313" key="14">
    <source>
        <dbReference type="EMBL" id="ELP67646.1"/>
    </source>
</evidence>
<evidence type="ECO:0000259" key="13">
    <source>
        <dbReference type="PROSITE" id="PS51674"/>
    </source>
</evidence>
<dbReference type="GO" id="GO:0047134">
    <property type="term" value="F:protein-disulfide reductase [NAD(P)H] activity"/>
    <property type="evidence" value="ECO:0007669"/>
    <property type="project" value="TreeGrafter"/>
</dbReference>
<evidence type="ECO:0000256" key="11">
    <source>
        <dbReference type="HAMAP-Rule" id="MF_01479"/>
    </source>
</evidence>
<dbReference type="HAMAP" id="MF_01479">
    <property type="entry name" value="WhiB"/>
    <property type="match status" value="1"/>
</dbReference>
<dbReference type="PANTHER" id="PTHR38839">
    <property type="entry name" value="TRANSCRIPTIONAL REGULATOR WHID-RELATED"/>
    <property type="match status" value="1"/>
</dbReference>
<keyword evidence="11" id="KW-0963">Cytoplasm</keyword>
<keyword evidence="7 11" id="KW-0805">Transcription regulation</keyword>
<evidence type="ECO:0000256" key="2">
    <source>
        <dbReference type="ARBA" id="ARBA00006597"/>
    </source>
</evidence>
<sequence>MSGYTGQVPDAEPAADWRKSAACRTEDPDLFFPLGSTGIWLAVIEEAKAVCRRCPVEGQCLQWALETGQDAGVWGGLSEDERRRLKRHAAAREINVDDFTGTAPTRAPVAGRTFKQVWADCTQEHGEHLLWTGPKTVHFTGVAATSNRLAFYLDRGHWPEGDVKRTCELRGCVRPAHVADRTERAEEADLKVSARGAAASRPASSSAPPSTPSPGRRARALCGRRSSASRLRPSP</sequence>
<evidence type="ECO:0000313" key="15">
    <source>
        <dbReference type="Proteomes" id="UP000010931"/>
    </source>
</evidence>
<feature type="region of interest" description="Disordered" evidence="12">
    <location>
        <begin position="184"/>
        <end position="235"/>
    </location>
</feature>
<feature type="domain" description="4Fe-4S Wbl-type" evidence="13">
    <location>
        <begin position="22"/>
        <end position="84"/>
    </location>
</feature>
<comment type="PTM">
    <text evidence="11">Upon Fe-S cluster removal intramolecular disulfide bonds are formed.</text>
</comment>
<keyword evidence="4 11" id="KW-0479">Metal-binding</keyword>
<reference evidence="14 15" key="1">
    <citation type="journal article" date="2011" name="Plasmid">
        <title>Streptomyces turgidiscabies Car8 contains a modular pathogenicity island that shares virulence genes with other actinobacterial plant pathogens.</title>
        <authorList>
            <person name="Huguet-Tapia J.C."/>
            <person name="Badger J.H."/>
            <person name="Loria R."/>
            <person name="Pettis G.S."/>
        </authorList>
    </citation>
    <scope>NUCLEOTIDE SEQUENCE [LARGE SCALE GENOMIC DNA]</scope>
    <source>
        <strain evidence="14 15">Car8</strain>
    </source>
</reference>
<protein>
    <recommendedName>
        <fullName evidence="11">Transcriptional regulator WhiB</fullName>
    </recommendedName>
</protein>
<evidence type="ECO:0000256" key="12">
    <source>
        <dbReference type="SAM" id="MobiDB-lite"/>
    </source>
</evidence>
<dbReference type="PROSITE" id="PS51674">
    <property type="entry name" value="4FE4S_WBL"/>
    <property type="match status" value="1"/>
</dbReference>
<accession>L7F9D5</accession>
<keyword evidence="5 11" id="KW-0408">Iron</keyword>
<evidence type="ECO:0000256" key="1">
    <source>
        <dbReference type="ARBA" id="ARBA00004496"/>
    </source>
</evidence>
<evidence type="ECO:0000256" key="8">
    <source>
        <dbReference type="ARBA" id="ARBA00023125"/>
    </source>
</evidence>
<evidence type="ECO:0000256" key="4">
    <source>
        <dbReference type="ARBA" id="ARBA00022723"/>
    </source>
</evidence>
<evidence type="ECO:0000256" key="6">
    <source>
        <dbReference type="ARBA" id="ARBA00023014"/>
    </source>
</evidence>
<name>L7F9D5_STRT8</name>
<dbReference type="AlphaFoldDB" id="L7F9D5"/>
<comment type="function">
    <text evidence="11">Acts as a transcriptional regulator. Probably redox-responsive. The apo- but not holo-form probably binds DNA.</text>
</comment>
<feature type="compositionally biased region" description="Low complexity" evidence="12">
    <location>
        <begin position="224"/>
        <end position="235"/>
    </location>
</feature>
<keyword evidence="8 11" id="KW-0238">DNA-binding</keyword>
<dbReference type="GO" id="GO:0003677">
    <property type="term" value="F:DNA binding"/>
    <property type="evidence" value="ECO:0007669"/>
    <property type="project" value="UniProtKB-UniRule"/>
</dbReference>
<keyword evidence="6 11" id="KW-0411">Iron-sulfur</keyword>
<dbReference type="GO" id="GO:0045454">
    <property type="term" value="P:cell redox homeostasis"/>
    <property type="evidence" value="ECO:0007669"/>
    <property type="project" value="TreeGrafter"/>
</dbReference>
<feature type="binding site" evidence="11">
    <location>
        <position position="54"/>
    </location>
    <ligand>
        <name>[4Fe-4S] cluster</name>
        <dbReference type="ChEBI" id="CHEBI:49883"/>
    </ligand>
</feature>
<evidence type="ECO:0000256" key="7">
    <source>
        <dbReference type="ARBA" id="ARBA00023015"/>
    </source>
</evidence>
<keyword evidence="3 11" id="KW-0004">4Fe-4S</keyword>
<gene>
    <name evidence="14" type="primary">whiB_6</name>
    <name evidence="11" type="synonym">whiB</name>
    <name evidence="14" type="ORF">STRTUCAR8_08622</name>
</gene>
<feature type="binding site" evidence="11">
    <location>
        <position position="51"/>
    </location>
    <ligand>
        <name>[4Fe-4S] cluster</name>
        <dbReference type="ChEBI" id="CHEBI:49883"/>
    </ligand>
</feature>
<dbReference type="Proteomes" id="UP000010931">
    <property type="component" value="Unassembled WGS sequence"/>
</dbReference>
<comment type="similarity">
    <text evidence="2 11">Belongs to the WhiB family.</text>
</comment>
<feature type="compositionally biased region" description="Low complexity" evidence="12">
    <location>
        <begin position="193"/>
        <end position="208"/>
    </location>
</feature>
<comment type="PTM">
    <text evidence="11">The Fe-S cluster can be nitrosylated by nitric oxide (NO).</text>
</comment>
<keyword evidence="15" id="KW-1185">Reference proteome</keyword>
<comment type="cofactor">
    <cofactor evidence="11">
        <name>[4Fe-4S] cluster</name>
        <dbReference type="ChEBI" id="CHEBI:49883"/>
    </cofactor>
    <text evidence="11">Binds 1 [4Fe-4S] cluster per subunit. Following nitrosylation of the [4Fe-4S] cluster binds 1 [4Fe-8(NO)] cluster per subunit.</text>
</comment>
<dbReference type="InterPro" id="IPR003482">
    <property type="entry name" value="Whib"/>
</dbReference>